<feature type="signal peptide" evidence="2">
    <location>
        <begin position="1"/>
        <end position="20"/>
    </location>
</feature>
<dbReference type="Proteomes" id="UP000183200">
    <property type="component" value="Unassembled WGS sequence"/>
</dbReference>
<dbReference type="Pfam" id="PF13505">
    <property type="entry name" value="OMP_b-brl"/>
    <property type="match status" value="1"/>
</dbReference>
<dbReference type="RefSeq" id="WP_074606001.1">
    <property type="nucleotide sequence ID" value="NZ_FNGY01000003.1"/>
</dbReference>
<dbReference type="Gene3D" id="2.40.160.20">
    <property type="match status" value="1"/>
</dbReference>
<evidence type="ECO:0000256" key="2">
    <source>
        <dbReference type="SAM" id="SignalP"/>
    </source>
</evidence>
<evidence type="ECO:0000313" key="5">
    <source>
        <dbReference type="Proteomes" id="UP000183200"/>
    </source>
</evidence>
<reference evidence="5" key="1">
    <citation type="submission" date="2016-10" db="EMBL/GenBank/DDBJ databases">
        <authorList>
            <person name="Varghese N."/>
            <person name="Submissions S."/>
        </authorList>
    </citation>
    <scope>NUCLEOTIDE SEQUENCE [LARGE SCALE GENOMIC DNA]</scope>
    <source>
        <strain evidence="5">DSM 19110</strain>
    </source>
</reference>
<dbReference type="EMBL" id="FNGY01000003">
    <property type="protein sequence ID" value="SDM26512.1"/>
    <property type="molecule type" value="Genomic_DNA"/>
</dbReference>
<evidence type="ECO:0000313" key="4">
    <source>
        <dbReference type="EMBL" id="SDM26512.1"/>
    </source>
</evidence>
<keyword evidence="5" id="KW-1185">Reference proteome</keyword>
<feature type="chain" id="PRO_5010168840" evidence="2">
    <location>
        <begin position="21"/>
        <end position="218"/>
    </location>
</feature>
<evidence type="ECO:0000256" key="1">
    <source>
        <dbReference type="ARBA" id="ARBA00022729"/>
    </source>
</evidence>
<feature type="domain" description="Outer membrane protein beta-barrel" evidence="3">
    <location>
        <begin position="7"/>
        <end position="217"/>
    </location>
</feature>
<dbReference type="SUPFAM" id="SSF56925">
    <property type="entry name" value="OMPA-like"/>
    <property type="match status" value="1"/>
</dbReference>
<keyword evidence="1 2" id="KW-0732">Signal</keyword>
<name>A0A1G9RTK6_9SPHI</name>
<dbReference type="InterPro" id="IPR027385">
    <property type="entry name" value="Beta-barrel_OMP"/>
</dbReference>
<proteinExistence type="predicted"/>
<dbReference type="InterPro" id="IPR011250">
    <property type="entry name" value="OMP/PagP_B-barrel"/>
</dbReference>
<protein>
    <submittedName>
        <fullName evidence="4">Opacity protein</fullName>
    </submittedName>
</protein>
<dbReference type="OrthoDB" id="945117at2"/>
<accession>A0A1G9RTK6</accession>
<gene>
    <name evidence="4" type="ORF">SAMN05421820_103352</name>
</gene>
<dbReference type="AlphaFoldDB" id="A0A1G9RTK6"/>
<organism evidence="4 5">
    <name type="scientific">Pedobacter steynii</name>
    <dbReference type="NCBI Taxonomy" id="430522"/>
    <lineage>
        <taxon>Bacteria</taxon>
        <taxon>Pseudomonadati</taxon>
        <taxon>Bacteroidota</taxon>
        <taxon>Sphingobacteriia</taxon>
        <taxon>Sphingobacteriales</taxon>
        <taxon>Sphingobacteriaceae</taxon>
        <taxon>Pedobacter</taxon>
    </lineage>
</organism>
<evidence type="ECO:0000259" key="3">
    <source>
        <dbReference type="Pfam" id="PF13505"/>
    </source>
</evidence>
<sequence length="218" mass="24502">MKIKSIITIAISAFTLTTTAQTEKGTFLLGGSVGYSSNKHKSSSQSTSTKSDFITISPKIGYFVGNNFAIGTKLDYTTSKNMYRSSDYANGSDVFSSSEKTHRYGISPFARYYISLTEALKFYGELEMLFEKGKSKRIYDNGSPSSSPYKFNAYRPALSPGLVFFPSKKWAIEFSFPLISFERRTYSELPEANFKSNTNSFDFGLNTFNPKLGFNYHF</sequence>